<dbReference type="STRING" id="133385.A0A2T9YQZ7"/>
<evidence type="ECO:0000259" key="3">
    <source>
        <dbReference type="PROSITE" id="PS50217"/>
    </source>
</evidence>
<evidence type="ECO:0000313" key="4">
    <source>
        <dbReference type="EMBL" id="PVU94757.1"/>
    </source>
</evidence>
<dbReference type="PROSITE" id="PS50217">
    <property type="entry name" value="BZIP"/>
    <property type="match status" value="1"/>
</dbReference>
<accession>A0A2T9YQZ7</accession>
<dbReference type="AlphaFoldDB" id="A0A2T9YQZ7"/>
<proteinExistence type="predicted"/>
<dbReference type="InterPro" id="IPR046347">
    <property type="entry name" value="bZIP_sf"/>
</dbReference>
<dbReference type="Proteomes" id="UP000245383">
    <property type="component" value="Unassembled WGS sequence"/>
</dbReference>
<dbReference type="Gene3D" id="1.20.5.170">
    <property type="match status" value="1"/>
</dbReference>
<comment type="caution">
    <text evidence="4">The sequence shown here is derived from an EMBL/GenBank/DDBJ whole genome shotgun (WGS) entry which is preliminary data.</text>
</comment>
<feature type="coiled-coil region" evidence="1">
    <location>
        <begin position="410"/>
        <end position="437"/>
    </location>
</feature>
<feature type="domain" description="BZIP" evidence="3">
    <location>
        <begin position="385"/>
        <end position="436"/>
    </location>
</feature>
<dbReference type="PROSITE" id="PS00036">
    <property type="entry name" value="BZIP_BASIC"/>
    <property type="match status" value="1"/>
</dbReference>
<dbReference type="Pfam" id="PF00170">
    <property type="entry name" value="bZIP_1"/>
    <property type="match status" value="1"/>
</dbReference>
<feature type="region of interest" description="Disordered" evidence="2">
    <location>
        <begin position="157"/>
        <end position="202"/>
    </location>
</feature>
<dbReference type="SUPFAM" id="SSF57959">
    <property type="entry name" value="Leucine zipper domain"/>
    <property type="match status" value="1"/>
</dbReference>
<dbReference type="OrthoDB" id="295274at2759"/>
<dbReference type="GO" id="GO:0003700">
    <property type="term" value="F:DNA-binding transcription factor activity"/>
    <property type="evidence" value="ECO:0007669"/>
    <property type="project" value="InterPro"/>
</dbReference>
<dbReference type="InterPro" id="IPR004827">
    <property type="entry name" value="bZIP"/>
</dbReference>
<name>A0A2T9YQZ7_9FUNG</name>
<reference evidence="4 5" key="1">
    <citation type="journal article" date="2018" name="MBio">
        <title>Comparative Genomics Reveals the Core Gene Toolbox for the Fungus-Insect Symbiosis.</title>
        <authorList>
            <person name="Wang Y."/>
            <person name="Stata M."/>
            <person name="Wang W."/>
            <person name="Stajich J.E."/>
            <person name="White M.M."/>
            <person name="Moncalvo J.M."/>
        </authorList>
    </citation>
    <scope>NUCLEOTIDE SEQUENCE [LARGE SCALE GENOMIC DNA]</scope>
    <source>
        <strain evidence="4 5">SWE-8-4</strain>
    </source>
</reference>
<dbReference type="CDD" id="cd14690">
    <property type="entry name" value="bZIP_CREB1"/>
    <property type="match status" value="1"/>
</dbReference>
<organism evidence="4 5">
    <name type="scientific">Smittium simulii</name>
    <dbReference type="NCBI Taxonomy" id="133385"/>
    <lineage>
        <taxon>Eukaryota</taxon>
        <taxon>Fungi</taxon>
        <taxon>Fungi incertae sedis</taxon>
        <taxon>Zoopagomycota</taxon>
        <taxon>Kickxellomycotina</taxon>
        <taxon>Harpellomycetes</taxon>
        <taxon>Harpellales</taxon>
        <taxon>Legeriomycetaceae</taxon>
        <taxon>Smittium</taxon>
    </lineage>
</organism>
<dbReference type="PRINTS" id="PR00041">
    <property type="entry name" value="LEUZIPPRCREB"/>
</dbReference>
<feature type="compositionally biased region" description="Polar residues" evidence="2">
    <location>
        <begin position="98"/>
        <end position="118"/>
    </location>
</feature>
<evidence type="ECO:0000313" key="5">
    <source>
        <dbReference type="Proteomes" id="UP000245383"/>
    </source>
</evidence>
<sequence>MSKIQNLISNDEIYPQSVLGSNITGPLRNYNKSSTDAEISSPAPNKNVYSPEHRSPLPNPAPEHGSATNEPVSPFKNEDLASAYANLNTRAQHMDRVAQSTRPFDSDTYQDPQFNKSLFSSGSRRYRALNCDSFIDCNPSTLSFVADRDTKYSPRLTSDNISIKNSNSLPTSPVSPAEDTINNHSNPLNKNQIKSYPNPHSEQSIYKDIKTESFSQQYMYSNPDKKSSIWYISNREGNDHINLSLPRSTRSYHADNFHSNNSYLNLNQNYYSQQHTANASKDNKYSRRQAINSTNLQTHEKNLNHYINDPNQSNHETPCNQLKKHSLNNQLEIPQSQMPLALTTNSSQLTLSQKNQIKHMLQDSKKIDHPDLKISSKAASYTIKSNKQEVRLQRNRIAAKECRLRKKKYVQSLEEKVSTLEKDNSNLLKKISSLERLLGKDT</sequence>
<gene>
    <name evidence="4" type="ORF">BB561_002286</name>
</gene>
<keyword evidence="5" id="KW-1185">Reference proteome</keyword>
<feature type="region of interest" description="Disordered" evidence="2">
    <location>
        <begin position="17"/>
        <end position="75"/>
    </location>
</feature>
<dbReference type="EMBL" id="MBFR01000075">
    <property type="protein sequence ID" value="PVU94757.1"/>
    <property type="molecule type" value="Genomic_DNA"/>
</dbReference>
<feature type="compositionally biased region" description="Polar residues" evidence="2">
    <location>
        <begin position="18"/>
        <end position="48"/>
    </location>
</feature>
<feature type="region of interest" description="Disordered" evidence="2">
    <location>
        <begin position="94"/>
        <end position="118"/>
    </location>
</feature>
<dbReference type="SMART" id="SM00338">
    <property type="entry name" value="BRLZ"/>
    <property type="match status" value="1"/>
</dbReference>
<keyword evidence="1" id="KW-0175">Coiled coil</keyword>
<evidence type="ECO:0000256" key="1">
    <source>
        <dbReference type="SAM" id="Coils"/>
    </source>
</evidence>
<protein>
    <recommendedName>
        <fullName evidence="3">BZIP domain-containing protein</fullName>
    </recommendedName>
</protein>
<evidence type="ECO:0000256" key="2">
    <source>
        <dbReference type="SAM" id="MobiDB-lite"/>
    </source>
</evidence>